<reference evidence="3" key="2">
    <citation type="submission" date="2015-02" db="UniProtKB">
        <authorList>
            <consortium name="EnsemblMetazoa"/>
        </authorList>
    </citation>
    <scope>IDENTIFICATION</scope>
</reference>
<feature type="compositionally biased region" description="Low complexity" evidence="1">
    <location>
        <begin position="287"/>
        <end position="303"/>
    </location>
</feature>
<dbReference type="InterPro" id="IPR013243">
    <property type="entry name" value="SCA7_dom"/>
</dbReference>
<feature type="region of interest" description="Disordered" evidence="1">
    <location>
        <begin position="158"/>
        <end position="205"/>
    </location>
</feature>
<keyword evidence="4" id="KW-1185">Reference proteome</keyword>
<evidence type="ECO:0000313" key="4">
    <source>
        <dbReference type="Proteomes" id="UP000014500"/>
    </source>
</evidence>
<accession>T1JJL3</accession>
<dbReference type="HOGENOM" id="CLU_367479_0_0_1"/>
<proteinExistence type="predicted"/>
<dbReference type="EMBL" id="JH431734">
    <property type="status" value="NOT_ANNOTATED_CDS"/>
    <property type="molecule type" value="Genomic_DNA"/>
</dbReference>
<feature type="compositionally biased region" description="Polar residues" evidence="1">
    <location>
        <begin position="338"/>
        <end position="347"/>
    </location>
</feature>
<feature type="compositionally biased region" description="Low complexity" evidence="1">
    <location>
        <begin position="80"/>
        <end position="102"/>
    </location>
</feature>
<evidence type="ECO:0000313" key="3">
    <source>
        <dbReference type="EnsemblMetazoa" id="SMAR014043-PA"/>
    </source>
</evidence>
<dbReference type="Proteomes" id="UP000014500">
    <property type="component" value="Unassembled WGS sequence"/>
</dbReference>
<organism evidence="3 4">
    <name type="scientific">Strigamia maritima</name>
    <name type="common">European centipede</name>
    <name type="synonym">Geophilus maritimus</name>
    <dbReference type="NCBI Taxonomy" id="126957"/>
    <lineage>
        <taxon>Eukaryota</taxon>
        <taxon>Metazoa</taxon>
        <taxon>Ecdysozoa</taxon>
        <taxon>Arthropoda</taxon>
        <taxon>Myriapoda</taxon>
        <taxon>Chilopoda</taxon>
        <taxon>Pleurostigmophora</taxon>
        <taxon>Geophilomorpha</taxon>
        <taxon>Linotaeniidae</taxon>
        <taxon>Strigamia</taxon>
    </lineage>
</organism>
<dbReference type="PANTHER" id="PTHR15117:SF24">
    <property type="entry name" value="SCA7 DOMAIN-CONTAINING PROTEIN"/>
    <property type="match status" value="1"/>
</dbReference>
<dbReference type="eggNOG" id="KOG4140">
    <property type="taxonomic scope" value="Eukaryota"/>
</dbReference>
<dbReference type="EnsemblMetazoa" id="SMAR014043-RA">
    <property type="protein sequence ID" value="SMAR014043-PA"/>
    <property type="gene ID" value="SMAR014043"/>
</dbReference>
<protein>
    <recommendedName>
        <fullName evidence="2">SCA7 domain-containing protein</fullName>
    </recommendedName>
</protein>
<feature type="region of interest" description="Disordered" evidence="1">
    <location>
        <begin position="36"/>
        <end position="128"/>
    </location>
</feature>
<name>T1JJL3_STRMM</name>
<feature type="compositionally biased region" description="Low complexity" evidence="1">
    <location>
        <begin position="193"/>
        <end position="202"/>
    </location>
</feature>
<evidence type="ECO:0000256" key="1">
    <source>
        <dbReference type="SAM" id="MobiDB-lite"/>
    </source>
</evidence>
<dbReference type="STRING" id="126957.T1JJL3"/>
<feature type="compositionally biased region" description="Basic residues" evidence="1">
    <location>
        <begin position="103"/>
        <end position="115"/>
    </location>
</feature>
<feature type="region of interest" description="Disordered" evidence="1">
    <location>
        <begin position="679"/>
        <end position="699"/>
    </location>
</feature>
<feature type="domain" description="SCA7" evidence="2">
    <location>
        <begin position="211"/>
        <end position="278"/>
    </location>
</feature>
<feature type="compositionally biased region" description="Low complexity" evidence="1">
    <location>
        <begin position="317"/>
        <end position="337"/>
    </location>
</feature>
<feature type="compositionally biased region" description="Polar residues" evidence="1">
    <location>
        <begin position="170"/>
        <end position="186"/>
    </location>
</feature>
<reference evidence="4" key="1">
    <citation type="submission" date="2011-05" db="EMBL/GenBank/DDBJ databases">
        <authorList>
            <person name="Richards S.R."/>
            <person name="Qu J."/>
            <person name="Jiang H."/>
            <person name="Jhangiani S.N."/>
            <person name="Agravi P."/>
            <person name="Goodspeed R."/>
            <person name="Gross S."/>
            <person name="Mandapat C."/>
            <person name="Jackson L."/>
            <person name="Mathew T."/>
            <person name="Pu L."/>
            <person name="Thornton R."/>
            <person name="Saada N."/>
            <person name="Wilczek-Boney K.B."/>
            <person name="Lee S."/>
            <person name="Kovar C."/>
            <person name="Wu Y."/>
            <person name="Scherer S.E."/>
            <person name="Worley K.C."/>
            <person name="Muzny D.M."/>
            <person name="Gibbs R."/>
        </authorList>
    </citation>
    <scope>NUCLEOTIDE SEQUENCE</scope>
    <source>
        <strain evidence="4">Brora</strain>
    </source>
</reference>
<feature type="region of interest" description="Disordered" evidence="1">
    <location>
        <begin position="286"/>
        <end position="366"/>
    </location>
</feature>
<feature type="compositionally biased region" description="Polar residues" evidence="1">
    <location>
        <begin position="305"/>
        <end position="315"/>
    </location>
</feature>
<dbReference type="PhylomeDB" id="T1JJL3"/>
<feature type="compositionally biased region" description="Basic and acidic residues" evidence="1">
    <location>
        <begin position="349"/>
        <end position="366"/>
    </location>
</feature>
<evidence type="ECO:0000259" key="2">
    <source>
        <dbReference type="PROSITE" id="PS51505"/>
    </source>
</evidence>
<dbReference type="PANTHER" id="PTHR15117">
    <property type="entry name" value="ATAXIN 7 RELATED"/>
    <property type="match status" value="1"/>
</dbReference>
<sequence length="759" mass="80517">MSLFGFCPARDDFYLVVCEICRQVVKPQALKSHIELRHGGVSPPKSEKMERQNKSVSSSQDISQLSPARQQRSGPPLPSSPKHTTSASTSTSSTSTSTTSTKSHSKHESKSRRNHSLAPVVRVERMSPNVLLKKSSSGLANNTKMGGTNSNLLLADKRELPSPQQPPPSCSNMPTQVVTKKGSATASEPKPKSNPVKASSKSKVPKERKLLLCKDRVYDPNKHCGVWISEIGKQCTRSLTCKSHSLALRRSVLGRKKNFDELLADHRAAKETLLKAAQASKEAMQGNVSTASATNSTAKSVANKLGQSSSISQKIMPSPVKPKSSSKATSASSLRASNTSGVSNTLNRDGLHSNHDVPGDRTDDKSNAAIKNKNVESSLYVAHHPRPAAMCTFGSRHMGLGFYVFNRNMDHVRTVLRTAFSDRSSHPPPSKKLCVESKLPPVPDFSSDPSDPYNFSWVDQQNSNSASTLNRSVTNIGGNLPDASGSIPLSVATASSSGLKNCQTKSNKVKMVTSKTPKDVNTVNRTNTNNVKRKRTNASTCASTVVSSGNVVVSPDLAATTSLAAQIQRNSTMAIAKQSSVRNNTKLQSSLATVPTIKNHSYSPSNANNAFRDLNIVVTSLDVANGQLAANSGAAVLSRSLGGFHTITNMTAGGVPISTGLNIASTTVAAVQQHIERNANKKNKTASGKGAKNTANQESRSANVINPYLPGILTSSGVLVEGLHNAVSLPVVNNVAVGNNISSQAQLTTTASPLLRSVS</sequence>
<feature type="compositionally biased region" description="Low complexity" evidence="1">
    <location>
        <begin position="54"/>
        <end position="66"/>
    </location>
</feature>
<dbReference type="Pfam" id="PF08313">
    <property type="entry name" value="SCA7"/>
    <property type="match status" value="1"/>
</dbReference>
<dbReference type="PROSITE" id="PS51505">
    <property type="entry name" value="SCA7"/>
    <property type="match status" value="1"/>
</dbReference>
<dbReference type="InterPro" id="IPR052237">
    <property type="entry name" value="Ataxin-7-like_regulator"/>
</dbReference>
<dbReference type="AlphaFoldDB" id="T1JJL3"/>
<dbReference type="Gene3D" id="6.10.140.1270">
    <property type="match status" value="1"/>
</dbReference>